<dbReference type="InterPro" id="IPR006172">
    <property type="entry name" value="DNA-dir_DNA_pol_B"/>
</dbReference>
<dbReference type="PANTHER" id="PTHR16148:SF14">
    <property type="entry name" value="MYND-TYPE DOMAIN-CONTAINING PROTEIN"/>
    <property type="match status" value="1"/>
</dbReference>
<evidence type="ECO:0000256" key="7">
    <source>
        <dbReference type="ARBA" id="ARBA00049244"/>
    </source>
</evidence>
<dbReference type="GO" id="GO:0000166">
    <property type="term" value="F:nucleotide binding"/>
    <property type="evidence" value="ECO:0007669"/>
    <property type="project" value="InterPro"/>
</dbReference>
<keyword evidence="6" id="KW-1194">Viral DNA replication</keyword>
<dbReference type="Gene3D" id="3.30.420.10">
    <property type="entry name" value="Ribonuclease H-like superfamily/Ribonuclease H"/>
    <property type="match status" value="1"/>
</dbReference>
<proteinExistence type="inferred from homology"/>
<evidence type="ECO:0000256" key="3">
    <source>
        <dbReference type="ARBA" id="ARBA00022679"/>
    </source>
</evidence>
<dbReference type="GO" id="GO:0003887">
    <property type="term" value="F:DNA-directed DNA polymerase activity"/>
    <property type="evidence" value="ECO:0007669"/>
    <property type="project" value="UniProtKB-KW"/>
</dbReference>
<name>A0A9C7BZX0_9VIRU</name>
<reference evidence="8" key="1">
    <citation type="submission" date="2022-10" db="EMBL/GenBank/DDBJ databases">
        <title>Genome sequences of endogenous nimaviruses in decapod crustaceans.</title>
        <authorList>
            <person name="Kawato S."/>
            <person name="Nozaki R."/>
            <person name="Kondo H."/>
            <person name="Hirono I."/>
        </authorList>
    </citation>
    <scope>NUCLEOTIDE SEQUENCE</scope>
    <source>
        <strain evidence="8">Ube2021</strain>
    </source>
</reference>
<sequence>MLVVDHIGNYNSKNGEYQYFDNASKQKGRCKELIDDFSEYDEICIKENKYKDISPFEIDSISDFGHMLDFEDALIDYTNNVITGINKRIIVNDILSLKKDPTKIIKNIESTLFFPSNIIEKEHRAIIDKIKECYINQDYLTCGKQYMIRVWDELKCGMGTIIKSNNGKNIIVNNRVGNRAFNVFNSHFLGMECHRDFDLLMIMACFLKYNCIWGGGYTISLKHFDYASAFFGKESFIDDQNGEPERCLSGKPYMFSMERATLIVNNISSKARVSEAASIARSIDETENEYNLFNKKRKMATETPSQKLYKNFKIKDIISAKKKSYAISASCSHDIKIPLDGILPLEDSNEVICLRCFLTLFFFDWDLSVSMIKYNDIIDTIRNWMKVSCTKKNEIKIGLTKLISCISMQMGKVCERGLNWPLKAMELSIYQYYTFLLSHLLEIQRWNYSPKSSSRLVDYNNGDMEMGLLYQNMNIFGKTLLLFLANCTIHEFDNLYSSTMEKIKYQLKENIIPQTIESVLDRLPFTKLNGNWFKIRHRGPSVWRFQISKYKNIGKENPSLSLESQRLIPTSPCDENDDKCCLRLFFKLHCRGSDLSNGGELVSDVCNSVCDMQKALNNKRYCLKFWDNETDIKHIDKKFKHDTIESKFGCFSNKRYMSVQSTLVVGEPIISLEITNYRPIKCSQYKNGSLVSNRLGLLLNIRSGSRLKIIRKMSNPPLSIILLEDLSNENESSLSCDRLLLGSKILYYDIETTGLSPLVDNVIITSIGCVLSKGNGLKEKSIFAYGKEKERLKEQIIELYNKNDNDNNDDDITYGDDANIPRIITVDNEFDLLFQFSLYVQNCSPLTYIAGWNNNNFDDTFIFVSLYKYLVMNEEEDNNNNNNKKKKILLNGLFNLNPIIDNISDIASVITDHYRMKINNFKMKSSPLDRLLSCLLKCPSVDMMKILGKRFSEVLPSMSLNTVLNHVCNISNTKAVQKDPIDVKYHLLGYRDRTIAENALVHKYCCKDAYLVSKPAERMGVLLEIIQLGKESNMSISAISSLYMTQLKIIDGAILRALGPERAFMRSCAIRPHSQYVRTLGGHVTTPLAKFQTLHAMDMGSLYPSAIRQNNLDITTVCSHRQIIDCRNRRMFNVPFTWGTLDALKAMDEANAFIMARYRPCDLLVDSWKNNRVILDDKNHWYTRQEWEACDNVKKKYNMNGKCTWDDLSNCINPVTDLGYFPEVGCNSDLQLAALVNDDSHVEVCSLEYLLPFLVPFVIDNPNIISEITASVAVKLEDIIEMLEKDFTIEEDKAFTKNRLSYIGNICNKDKINTMANNIESCYEEALKATKDTNNEKATLVANRLISLCARITRRVYIYDSYMDPAVVKWSNRLINVGSRCRIWNTRNWIRKGAIPLLQRRYKMERVELKNQLKLKAKSEPLVAAKLKVEEGVKKLFMNSIYGVLVLRNGTGNNNDTNSRWKNENSLSRLLIGNVADGVGGGTRHTAMGNQITQISRRIFLNICPSVRHFFPNCIQGYGDTDSVFIKHNFLKELNLVFKPSYLPYPVIEMDLVLREKIARVLQIIINCTTKGIRFNPMVAAGEEAMIIEHERLSIITHTAGKKTYHMIHFKEDSNYYIEILKSLVALNIAENHLEEQNILENFKKSPISRIVSLIKNNNSNNDNTYNYPHNASELYRLFINDIKAAKLNKESGGNIFNKQPLLLINNNNNDNDKDTIIKNISNSLSASKYFAALKLEAVVNAFGNGFLDIESEYNLIDLSTGNKLEDQAKIDDTIIALQLLKVYKKGKFTKKGISYASKLREIQTACLAWTEEKLFTFDHVVKEHAIRCLSFKENPVNYLTISRVNKEQTVQKPNSVVNLPNPTARLINNHLNPSKNIELGEKFLTVLAMSGRVLVNQFAKTTINTLFNLPKKRWDPKIERGIMALSTVKNLGLVSYTMSSIIELINRDCESILKIICWCLDSFYNEAKGNGFNLANNALSYNTGILVSSTLVRSLLLLGGRDKFMLRSKGDNISYGSHDENCSVYNIYDDYEDNKTHNNNYRCNNDDNISLVNLHSPTLNPLLSKIKAITSTLINNQGKVGVPLCVYKNTNNTSSIDEIMDMLSKSYKCNSSVFRDLKCFIKLWLRAREYRVLKRRFNSTNTTLDNPHPLNDIIKNSTGPKIMDILKSCSDNVKEHSQTCKIKLDDNNDDIFLKNLVHILGKDENCLETCVIAGSAALLFNLLYCVFLRREREYYNRGYTENDQYSDIFKCDAKSIANKYYMKIKEKNIIVSCFSDRYNPATDSLVFLAEPKQWLGDMHKIISQHEMKHTSLEYISAGITKGSPLIENPIVGQIVDPINISSYSMDDDNKLQDNESQHLIFRPGFYYRKVVEKMFAALGAMVKTYNT</sequence>
<dbReference type="GO" id="GO:0039693">
    <property type="term" value="P:viral DNA genome replication"/>
    <property type="evidence" value="ECO:0007669"/>
    <property type="project" value="UniProtKB-KW"/>
</dbReference>
<comment type="similarity">
    <text evidence="1">Belongs to the DNA polymerase type-B family.</text>
</comment>
<evidence type="ECO:0000313" key="8">
    <source>
        <dbReference type="EMBL" id="BDT62879.1"/>
    </source>
</evidence>
<dbReference type="EC" id="2.7.7.7" evidence="2"/>
<evidence type="ECO:0000256" key="2">
    <source>
        <dbReference type="ARBA" id="ARBA00012417"/>
    </source>
</evidence>
<evidence type="ECO:0000256" key="4">
    <source>
        <dbReference type="ARBA" id="ARBA00022695"/>
    </source>
</evidence>
<dbReference type="PROSITE" id="PS00116">
    <property type="entry name" value="DNA_POLYMERASE_B"/>
    <property type="match status" value="1"/>
</dbReference>
<dbReference type="InterPro" id="IPR043502">
    <property type="entry name" value="DNA/RNA_pol_sf"/>
</dbReference>
<comment type="catalytic activity">
    <reaction evidence="7">
        <text>DNA(n) + a 2'-deoxyribonucleoside 5'-triphosphate = DNA(n+1) + diphosphate</text>
        <dbReference type="Rhea" id="RHEA:22508"/>
        <dbReference type="Rhea" id="RHEA-COMP:17339"/>
        <dbReference type="Rhea" id="RHEA-COMP:17340"/>
        <dbReference type="ChEBI" id="CHEBI:33019"/>
        <dbReference type="ChEBI" id="CHEBI:61560"/>
        <dbReference type="ChEBI" id="CHEBI:173112"/>
        <dbReference type="EC" id="2.7.7.7"/>
    </reaction>
</comment>
<dbReference type="SMART" id="SM00486">
    <property type="entry name" value="POLBc"/>
    <property type="match status" value="1"/>
</dbReference>
<dbReference type="SUPFAM" id="SSF56672">
    <property type="entry name" value="DNA/RNA polymerases"/>
    <property type="match status" value="1"/>
</dbReference>
<accession>A0A9C7BZX0</accession>
<evidence type="ECO:0000256" key="6">
    <source>
        <dbReference type="ARBA" id="ARBA00023109"/>
    </source>
</evidence>
<dbReference type="PANTHER" id="PTHR16148">
    <property type="entry name" value="NF-KAPPA-B-REPRESSING FACTOR-RELATED"/>
    <property type="match status" value="1"/>
</dbReference>
<dbReference type="GO" id="GO:0003676">
    <property type="term" value="F:nucleic acid binding"/>
    <property type="evidence" value="ECO:0007669"/>
    <property type="project" value="InterPro"/>
</dbReference>
<dbReference type="SUPFAM" id="SSF53098">
    <property type="entry name" value="Ribonuclease H-like"/>
    <property type="match status" value="1"/>
</dbReference>
<evidence type="ECO:0000256" key="5">
    <source>
        <dbReference type="ARBA" id="ARBA00022932"/>
    </source>
</evidence>
<keyword evidence="4" id="KW-0548">Nucleotidyltransferase</keyword>
<dbReference type="InterPro" id="IPR017964">
    <property type="entry name" value="DNA-dir_DNA_pol_B_CS"/>
</dbReference>
<evidence type="ECO:0000256" key="1">
    <source>
        <dbReference type="ARBA" id="ARBA00005755"/>
    </source>
</evidence>
<organism evidence="8">
    <name type="scientific">Trachysalambria curvirostris majanivirus</name>
    <dbReference type="NCBI Taxonomy" id="2984281"/>
    <lineage>
        <taxon>Viruses</taxon>
        <taxon>Viruses incertae sedis</taxon>
        <taxon>Naldaviricetes</taxon>
        <taxon>Nimaviridae</taxon>
    </lineage>
</organism>
<protein>
    <recommendedName>
        <fullName evidence="2">DNA-directed DNA polymerase</fullName>
        <ecNumber evidence="2">2.7.7.7</ecNumber>
    </recommendedName>
</protein>
<keyword evidence="5" id="KW-0239">DNA-directed DNA polymerase</keyword>
<keyword evidence="6" id="KW-0235">DNA replication</keyword>
<dbReference type="EMBL" id="LC738879">
    <property type="protein sequence ID" value="BDT62879.1"/>
    <property type="molecule type" value="Genomic_DNA"/>
</dbReference>
<dbReference type="InterPro" id="IPR036397">
    <property type="entry name" value="RNaseH_sf"/>
</dbReference>
<dbReference type="InterPro" id="IPR012337">
    <property type="entry name" value="RNaseH-like_sf"/>
</dbReference>
<keyword evidence="3" id="KW-0808">Transferase</keyword>